<organism evidence="1 2">
    <name type="scientific">Bacteroides stercorirosoris</name>
    <dbReference type="NCBI Taxonomy" id="871324"/>
    <lineage>
        <taxon>Bacteria</taxon>
        <taxon>Pseudomonadati</taxon>
        <taxon>Bacteroidota</taxon>
        <taxon>Bacteroidia</taxon>
        <taxon>Bacteroidales</taxon>
        <taxon>Bacteroidaceae</taxon>
        <taxon>Bacteroides</taxon>
    </lineage>
</organism>
<accession>A0A413H9L0</accession>
<evidence type="ECO:0000313" key="2">
    <source>
        <dbReference type="Proteomes" id="UP000286075"/>
    </source>
</evidence>
<sequence length="70" mass="7840">MVFEDDPAVEAVLVAGAFPATLQRQLFLFLLLCKDHAAYQADSQQTPYSVIFHSASVFYSDANVMERKNI</sequence>
<reference evidence="1 2" key="1">
    <citation type="submission" date="2018-08" db="EMBL/GenBank/DDBJ databases">
        <title>A genome reference for cultivated species of the human gut microbiota.</title>
        <authorList>
            <person name="Zou Y."/>
            <person name="Xue W."/>
            <person name="Luo G."/>
        </authorList>
    </citation>
    <scope>NUCLEOTIDE SEQUENCE [LARGE SCALE GENOMIC DNA]</scope>
    <source>
        <strain evidence="1 2">OF03-9BH</strain>
    </source>
</reference>
<dbReference type="Proteomes" id="UP000286075">
    <property type="component" value="Unassembled WGS sequence"/>
</dbReference>
<name>A0A413H9L0_9BACE</name>
<gene>
    <name evidence="1" type="ORF">DXA68_03670</name>
</gene>
<protein>
    <submittedName>
        <fullName evidence="1">Uncharacterized protein</fullName>
    </submittedName>
</protein>
<comment type="caution">
    <text evidence="1">The sequence shown here is derived from an EMBL/GenBank/DDBJ whole genome shotgun (WGS) entry which is preliminary data.</text>
</comment>
<proteinExistence type="predicted"/>
<dbReference type="AlphaFoldDB" id="A0A413H9L0"/>
<dbReference type="EMBL" id="QSCF01000004">
    <property type="protein sequence ID" value="RGX80362.1"/>
    <property type="molecule type" value="Genomic_DNA"/>
</dbReference>
<evidence type="ECO:0000313" key="1">
    <source>
        <dbReference type="EMBL" id="RGX80362.1"/>
    </source>
</evidence>